<reference evidence="2" key="2">
    <citation type="submission" date="2025-09" db="UniProtKB">
        <authorList>
            <consortium name="Ensembl"/>
        </authorList>
    </citation>
    <scope>IDENTIFICATION</scope>
</reference>
<organism evidence="2 3">
    <name type="scientific">Apteryx owenii</name>
    <name type="common">Little spotted kiwi</name>
    <dbReference type="NCBI Taxonomy" id="8824"/>
    <lineage>
        <taxon>Eukaryota</taxon>
        <taxon>Metazoa</taxon>
        <taxon>Chordata</taxon>
        <taxon>Craniata</taxon>
        <taxon>Vertebrata</taxon>
        <taxon>Euteleostomi</taxon>
        <taxon>Archelosauria</taxon>
        <taxon>Archosauria</taxon>
        <taxon>Dinosauria</taxon>
        <taxon>Saurischia</taxon>
        <taxon>Theropoda</taxon>
        <taxon>Coelurosauria</taxon>
        <taxon>Aves</taxon>
        <taxon>Palaeognathae</taxon>
        <taxon>Apterygiformes</taxon>
        <taxon>Apterygidae</taxon>
        <taxon>Apteryx</taxon>
    </lineage>
</organism>
<name>A0A8B9QK78_APTOW</name>
<evidence type="ECO:0000256" key="1">
    <source>
        <dbReference type="SAM" id="MobiDB-lite"/>
    </source>
</evidence>
<proteinExistence type="predicted"/>
<protein>
    <submittedName>
        <fullName evidence="2">Uncharacterized protein</fullName>
    </submittedName>
</protein>
<evidence type="ECO:0000313" key="2">
    <source>
        <dbReference type="Ensembl" id="ENSAOWP00000027410.1"/>
    </source>
</evidence>
<accession>A0A8B9QK78</accession>
<reference evidence="2" key="1">
    <citation type="submission" date="2025-08" db="UniProtKB">
        <authorList>
            <consortium name="Ensembl"/>
        </authorList>
    </citation>
    <scope>IDENTIFICATION</scope>
</reference>
<dbReference type="AlphaFoldDB" id="A0A8B9QK78"/>
<sequence length="136" mass="14278">FQPGANTDGRFGARCQVIVMSSHETIRVLEVGVDAPLPAEEDRKALEMPAREVARGSPGETADPAREDVPPSAETSGSGDTAGKTPSSPGSFLGLPRSERCSETGGELHPRRPFSAGRRLSPRSGASLPCLAELRI</sequence>
<dbReference type="Ensembl" id="ENSAOWT00000031063.1">
    <property type="protein sequence ID" value="ENSAOWP00000027410.1"/>
    <property type="gene ID" value="ENSAOWG00000018472.1"/>
</dbReference>
<feature type="region of interest" description="Disordered" evidence="1">
    <location>
        <begin position="32"/>
        <end position="136"/>
    </location>
</feature>
<feature type="compositionally biased region" description="Polar residues" evidence="1">
    <location>
        <begin position="73"/>
        <end position="90"/>
    </location>
</feature>
<dbReference type="Proteomes" id="UP000694424">
    <property type="component" value="Unplaced"/>
</dbReference>
<feature type="compositionally biased region" description="Basic and acidic residues" evidence="1">
    <location>
        <begin position="40"/>
        <end position="54"/>
    </location>
</feature>
<evidence type="ECO:0000313" key="3">
    <source>
        <dbReference type="Proteomes" id="UP000694424"/>
    </source>
</evidence>
<feature type="compositionally biased region" description="Basic and acidic residues" evidence="1">
    <location>
        <begin position="97"/>
        <end position="110"/>
    </location>
</feature>
<keyword evidence="3" id="KW-1185">Reference proteome</keyword>